<comment type="subcellular location">
    <subcellularLocation>
        <location evidence="1">Membrane</location>
        <topology evidence="1">Multi-pass membrane protein</topology>
    </subcellularLocation>
</comment>
<keyword evidence="4" id="KW-0297">G-protein coupled receptor</keyword>
<keyword evidence="3 8" id="KW-1133">Transmembrane helix</keyword>
<evidence type="ECO:0000256" key="3">
    <source>
        <dbReference type="ARBA" id="ARBA00022989"/>
    </source>
</evidence>
<dbReference type="Proteomes" id="UP001165740">
    <property type="component" value="Chromosome 2"/>
</dbReference>
<dbReference type="PANTHER" id="PTHR45695">
    <property type="entry name" value="LEUCOKININ RECEPTOR-RELATED"/>
    <property type="match status" value="1"/>
</dbReference>
<evidence type="ECO:0000256" key="8">
    <source>
        <dbReference type="SAM" id="Phobius"/>
    </source>
</evidence>
<evidence type="ECO:0000313" key="10">
    <source>
        <dbReference type="Proteomes" id="UP001165740"/>
    </source>
</evidence>
<keyword evidence="6" id="KW-0675">Receptor</keyword>
<dbReference type="CDD" id="cd00637">
    <property type="entry name" value="7tm_classA_rhodopsin-like"/>
    <property type="match status" value="1"/>
</dbReference>
<evidence type="ECO:0000256" key="4">
    <source>
        <dbReference type="ARBA" id="ARBA00023040"/>
    </source>
</evidence>
<organism evidence="10 11">
    <name type="scientific">Biomphalaria glabrata</name>
    <name type="common">Bloodfluke planorb</name>
    <name type="synonym">Freshwater snail</name>
    <dbReference type="NCBI Taxonomy" id="6526"/>
    <lineage>
        <taxon>Eukaryota</taxon>
        <taxon>Metazoa</taxon>
        <taxon>Spiralia</taxon>
        <taxon>Lophotrochozoa</taxon>
        <taxon>Mollusca</taxon>
        <taxon>Gastropoda</taxon>
        <taxon>Heterobranchia</taxon>
        <taxon>Euthyneura</taxon>
        <taxon>Panpulmonata</taxon>
        <taxon>Hygrophila</taxon>
        <taxon>Lymnaeoidea</taxon>
        <taxon>Planorbidae</taxon>
        <taxon>Biomphalaria</taxon>
    </lineage>
</organism>
<feature type="transmembrane region" description="Helical" evidence="8">
    <location>
        <begin position="237"/>
        <end position="258"/>
    </location>
</feature>
<keyword evidence="7" id="KW-0807">Transducer</keyword>
<feature type="transmembrane region" description="Helical" evidence="8">
    <location>
        <begin position="90"/>
        <end position="109"/>
    </location>
</feature>
<dbReference type="GeneID" id="106055703"/>
<dbReference type="OMA" id="VVNFCPL"/>
<dbReference type="RefSeq" id="XP_055876131.1">
    <property type="nucleotide sequence ID" value="XM_056020156.1"/>
</dbReference>
<dbReference type="PANTHER" id="PTHR45695:SF9">
    <property type="entry name" value="LEUCOKININ RECEPTOR"/>
    <property type="match status" value="1"/>
</dbReference>
<dbReference type="PROSITE" id="PS50262">
    <property type="entry name" value="G_PROTEIN_RECEP_F1_2"/>
    <property type="match status" value="1"/>
</dbReference>
<dbReference type="OrthoDB" id="5950040at2759"/>
<dbReference type="Gene3D" id="1.20.1070.10">
    <property type="entry name" value="Rhodopsin 7-helix transmembrane proteins"/>
    <property type="match status" value="1"/>
</dbReference>
<dbReference type="GO" id="GO:0005886">
    <property type="term" value="C:plasma membrane"/>
    <property type="evidence" value="ECO:0007669"/>
    <property type="project" value="TreeGrafter"/>
</dbReference>
<evidence type="ECO:0000256" key="2">
    <source>
        <dbReference type="ARBA" id="ARBA00022692"/>
    </source>
</evidence>
<evidence type="ECO:0000313" key="11">
    <source>
        <dbReference type="RefSeq" id="XP_055876131.1"/>
    </source>
</evidence>
<feature type="transmembrane region" description="Helical" evidence="8">
    <location>
        <begin position="130"/>
        <end position="150"/>
    </location>
</feature>
<feature type="domain" description="G-protein coupled receptors family 1 profile" evidence="9">
    <location>
        <begin position="30"/>
        <end position="293"/>
    </location>
</feature>
<evidence type="ECO:0000256" key="1">
    <source>
        <dbReference type="ARBA" id="ARBA00004141"/>
    </source>
</evidence>
<protein>
    <submittedName>
        <fullName evidence="11">Substance-P receptor-like</fullName>
    </submittedName>
</protein>
<dbReference type="GO" id="GO:0004930">
    <property type="term" value="F:G protein-coupled receptor activity"/>
    <property type="evidence" value="ECO:0007669"/>
    <property type="project" value="UniProtKB-KW"/>
</dbReference>
<feature type="transmembrane region" description="Helical" evidence="8">
    <location>
        <begin position="185"/>
        <end position="208"/>
    </location>
</feature>
<evidence type="ECO:0000256" key="5">
    <source>
        <dbReference type="ARBA" id="ARBA00023136"/>
    </source>
</evidence>
<dbReference type="InterPro" id="IPR000276">
    <property type="entry name" value="GPCR_Rhodpsn"/>
</dbReference>
<dbReference type="SUPFAM" id="SSF81321">
    <property type="entry name" value="Family A G protein-coupled receptor-like"/>
    <property type="match status" value="1"/>
</dbReference>
<feature type="transmembrane region" description="Helical" evidence="8">
    <location>
        <begin position="14"/>
        <end position="39"/>
    </location>
</feature>
<dbReference type="AlphaFoldDB" id="A0A9W2ZM34"/>
<keyword evidence="10" id="KW-1185">Reference proteome</keyword>
<evidence type="ECO:0000256" key="6">
    <source>
        <dbReference type="ARBA" id="ARBA00023170"/>
    </source>
</evidence>
<name>A0A9W2ZM34_BIOGL</name>
<accession>A0A9W2ZM34</accession>
<evidence type="ECO:0000256" key="7">
    <source>
        <dbReference type="ARBA" id="ARBA00023224"/>
    </source>
</evidence>
<gene>
    <name evidence="11" type="primary">LOC106055703</name>
</gene>
<dbReference type="Pfam" id="PF00001">
    <property type="entry name" value="7tm_1"/>
    <property type="match status" value="1"/>
</dbReference>
<feature type="transmembrane region" description="Helical" evidence="8">
    <location>
        <begin position="51"/>
        <end position="70"/>
    </location>
</feature>
<proteinExistence type="predicted"/>
<feature type="transmembrane region" description="Helical" evidence="8">
    <location>
        <begin position="278"/>
        <end position="296"/>
    </location>
</feature>
<evidence type="ECO:0000259" key="9">
    <source>
        <dbReference type="PROSITE" id="PS50262"/>
    </source>
</evidence>
<dbReference type="InterPro" id="IPR017452">
    <property type="entry name" value="GPCR_Rhodpsn_7TM"/>
</dbReference>
<reference evidence="11" key="1">
    <citation type="submission" date="2025-08" db="UniProtKB">
        <authorList>
            <consortium name="RefSeq"/>
        </authorList>
    </citation>
    <scope>IDENTIFICATION</scope>
</reference>
<dbReference type="PRINTS" id="PR00237">
    <property type="entry name" value="GPCRRHODOPSN"/>
</dbReference>
<sequence>MMTHNYKPMTNGDLAFIVIISIVLVLSVLGNLMVLVVMIRTPKLMNATNLFICNVTVSDILLAGLVIPQNIHDISHADDNYYEGDFLCRVVNFCPLLCVMASIYSMVAISFERKRAILVSNGARTTSAQAMKIIPLIWCLALVFCIPSIYEYSEFQELTVNGSVITRCGNHNVSNLYSTVNGSCILMLAYILPLSVLLFNYSCIIGFFRSRGIFNSTSIVSVVNQAMYRSRYNVVKMMILISLLFCVSWMPYFVLLLIEKITGTSDVTDAESSVQMLRLALAVFSTVYNFLLNIIYNRNFRGGFQKFFVCARRVARTNTIVPLEPGNTANLAGSSDIMVTPSAFVLSLQPRSATLA</sequence>
<keyword evidence="2 8" id="KW-0812">Transmembrane</keyword>
<keyword evidence="5 8" id="KW-0472">Membrane</keyword>